<keyword evidence="2" id="KW-0732">Signal</keyword>
<reference evidence="3 4" key="1">
    <citation type="submission" date="2020-11" db="EMBL/GenBank/DDBJ databases">
        <authorList>
            <person name="Wallbank WR R."/>
            <person name="Pardo Diaz C."/>
            <person name="Kozak K."/>
            <person name="Martin S."/>
            <person name="Jiggins C."/>
            <person name="Moest M."/>
            <person name="Warren A I."/>
            <person name="Generalovic N T."/>
            <person name="Byers J.R.P. K."/>
            <person name="Montejo-Kovacevich G."/>
            <person name="Yen C E."/>
        </authorList>
    </citation>
    <scope>NUCLEOTIDE SEQUENCE [LARGE SCALE GENOMIC DNA]</scope>
</reference>
<protein>
    <submittedName>
        <fullName evidence="3">Uncharacterized protein</fullName>
    </submittedName>
</protein>
<dbReference type="AlphaFoldDB" id="A0A7R8UZV9"/>
<keyword evidence="4" id="KW-1185">Reference proteome</keyword>
<organism evidence="3 4">
    <name type="scientific">Hermetia illucens</name>
    <name type="common">Black soldier fly</name>
    <dbReference type="NCBI Taxonomy" id="343691"/>
    <lineage>
        <taxon>Eukaryota</taxon>
        <taxon>Metazoa</taxon>
        <taxon>Ecdysozoa</taxon>
        <taxon>Arthropoda</taxon>
        <taxon>Hexapoda</taxon>
        <taxon>Insecta</taxon>
        <taxon>Pterygota</taxon>
        <taxon>Neoptera</taxon>
        <taxon>Endopterygota</taxon>
        <taxon>Diptera</taxon>
        <taxon>Brachycera</taxon>
        <taxon>Stratiomyomorpha</taxon>
        <taxon>Stratiomyidae</taxon>
        <taxon>Hermetiinae</taxon>
        <taxon>Hermetia</taxon>
    </lineage>
</organism>
<dbReference type="InParanoid" id="A0A7R8UZV9"/>
<evidence type="ECO:0000313" key="4">
    <source>
        <dbReference type="Proteomes" id="UP000594454"/>
    </source>
</evidence>
<dbReference type="OMA" id="GLSSHKW"/>
<keyword evidence="1" id="KW-0472">Membrane</keyword>
<dbReference type="OrthoDB" id="6436512at2759"/>
<dbReference type="EMBL" id="LR899013">
    <property type="protein sequence ID" value="CAD7090210.1"/>
    <property type="molecule type" value="Genomic_DNA"/>
</dbReference>
<sequence>MQLLKIMSLKGLIIFAILMSISSAEYYVNNSRKFNYLRGEFPSFKRQSRFISFQTLDDDLKLAMEFVVPFLSIPAKKSVDETSNTAQGYLNINLAALVITGITVIAGVSTASALTHLAQMATGKRKAQRSEDIFSDISSFALGYRGLDGEKAEAPLSDIVSNVEAIFRDYGVDLTSCIQKTICLLVQESTKNVGTGKGTSSNKIIDGLTSTNWLLSFISGTAIKEAIDIGRSSYDCQFKYMLCNWTEEDIKEFIDSM</sequence>
<keyword evidence="1" id="KW-1133">Transmembrane helix</keyword>
<feature type="transmembrane region" description="Helical" evidence="1">
    <location>
        <begin position="94"/>
        <end position="118"/>
    </location>
</feature>
<gene>
    <name evidence="3" type="ORF">HERILL_LOCUS12707</name>
</gene>
<feature type="chain" id="PRO_5031244866" evidence="2">
    <location>
        <begin position="25"/>
        <end position="257"/>
    </location>
</feature>
<evidence type="ECO:0000256" key="2">
    <source>
        <dbReference type="SAM" id="SignalP"/>
    </source>
</evidence>
<accession>A0A7R8UZV9</accession>
<keyword evidence="1" id="KW-0812">Transmembrane</keyword>
<name>A0A7R8UZV9_HERIL</name>
<feature type="signal peptide" evidence="2">
    <location>
        <begin position="1"/>
        <end position="24"/>
    </location>
</feature>
<evidence type="ECO:0000313" key="3">
    <source>
        <dbReference type="EMBL" id="CAD7090210.1"/>
    </source>
</evidence>
<evidence type="ECO:0000256" key="1">
    <source>
        <dbReference type="SAM" id="Phobius"/>
    </source>
</evidence>
<proteinExistence type="predicted"/>
<dbReference type="Proteomes" id="UP000594454">
    <property type="component" value="Chromosome 5"/>
</dbReference>